<dbReference type="OrthoDB" id="10545294at2759"/>
<gene>
    <name evidence="2" type="ORF">SPRG_04640</name>
</gene>
<feature type="compositionally biased region" description="Basic and acidic residues" evidence="1">
    <location>
        <begin position="188"/>
        <end position="206"/>
    </location>
</feature>
<dbReference type="VEuPathDB" id="FungiDB:SPRG_04640"/>
<dbReference type="RefSeq" id="XP_012198439.1">
    <property type="nucleotide sequence ID" value="XM_012343049.1"/>
</dbReference>
<accession>A0A067CJ48</accession>
<protein>
    <submittedName>
        <fullName evidence="2">Uncharacterized protein</fullName>
    </submittedName>
</protein>
<feature type="region of interest" description="Disordered" evidence="1">
    <location>
        <begin position="95"/>
        <end position="126"/>
    </location>
</feature>
<feature type="compositionally biased region" description="Pro residues" evidence="1">
    <location>
        <begin position="215"/>
        <end position="226"/>
    </location>
</feature>
<evidence type="ECO:0000256" key="1">
    <source>
        <dbReference type="SAM" id="MobiDB-lite"/>
    </source>
</evidence>
<reference evidence="2 3" key="1">
    <citation type="journal article" date="2013" name="PLoS Genet.">
        <title>Distinctive expansion of potential virulence genes in the genome of the oomycete fish pathogen Saprolegnia parasitica.</title>
        <authorList>
            <person name="Jiang R.H."/>
            <person name="de Bruijn I."/>
            <person name="Haas B.J."/>
            <person name="Belmonte R."/>
            <person name="Lobach L."/>
            <person name="Christie J."/>
            <person name="van den Ackerveken G."/>
            <person name="Bottin A."/>
            <person name="Bulone V."/>
            <person name="Diaz-Moreno S.M."/>
            <person name="Dumas B."/>
            <person name="Fan L."/>
            <person name="Gaulin E."/>
            <person name="Govers F."/>
            <person name="Grenville-Briggs L.J."/>
            <person name="Horner N.R."/>
            <person name="Levin J.Z."/>
            <person name="Mammella M."/>
            <person name="Meijer H.J."/>
            <person name="Morris P."/>
            <person name="Nusbaum C."/>
            <person name="Oome S."/>
            <person name="Phillips A.J."/>
            <person name="van Rooyen D."/>
            <person name="Rzeszutek E."/>
            <person name="Saraiva M."/>
            <person name="Secombes C.J."/>
            <person name="Seidl M.F."/>
            <person name="Snel B."/>
            <person name="Stassen J.H."/>
            <person name="Sykes S."/>
            <person name="Tripathy S."/>
            <person name="van den Berg H."/>
            <person name="Vega-Arreguin J.C."/>
            <person name="Wawra S."/>
            <person name="Young S.K."/>
            <person name="Zeng Q."/>
            <person name="Dieguez-Uribeondo J."/>
            <person name="Russ C."/>
            <person name="Tyler B.M."/>
            <person name="van West P."/>
        </authorList>
    </citation>
    <scope>NUCLEOTIDE SEQUENCE [LARGE SCALE GENOMIC DNA]</scope>
    <source>
        <strain evidence="2 3">CBS 223.65</strain>
    </source>
</reference>
<dbReference type="Proteomes" id="UP000030745">
    <property type="component" value="Unassembled WGS sequence"/>
</dbReference>
<dbReference type="GeneID" id="24127074"/>
<sequence>MEKGAAIKCVINDEPATENEAPEDAESENNGAYCAKLMDDAAIRALRRALERTTVSIETHGHLREFRRKPEEPPPLQYASLQREAHKVHELQTPVLPHRPVSARPTPPAAHVSRSRPSTVHSSAASNNKLRRSFQVVLAEEKAKYSALEDQYLTLKDAILRHFDDLLHNPHNVDRDWSADAYAQLAEMDARLRDENRLRPQDEPKPRRTSSPLRAPRPPPNPRLES</sequence>
<feature type="region of interest" description="Disordered" evidence="1">
    <location>
        <begin position="1"/>
        <end position="28"/>
    </location>
</feature>
<proteinExistence type="predicted"/>
<dbReference type="EMBL" id="KK583200">
    <property type="protein sequence ID" value="KDO30739.1"/>
    <property type="molecule type" value="Genomic_DNA"/>
</dbReference>
<feature type="compositionally biased region" description="Acidic residues" evidence="1">
    <location>
        <begin position="15"/>
        <end position="27"/>
    </location>
</feature>
<evidence type="ECO:0000313" key="2">
    <source>
        <dbReference type="EMBL" id="KDO30739.1"/>
    </source>
</evidence>
<organism evidence="2 3">
    <name type="scientific">Saprolegnia parasitica (strain CBS 223.65)</name>
    <dbReference type="NCBI Taxonomy" id="695850"/>
    <lineage>
        <taxon>Eukaryota</taxon>
        <taxon>Sar</taxon>
        <taxon>Stramenopiles</taxon>
        <taxon>Oomycota</taxon>
        <taxon>Saprolegniomycetes</taxon>
        <taxon>Saprolegniales</taxon>
        <taxon>Saprolegniaceae</taxon>
        <taxon>Saprolegnia</taxon>
    </lineage>
</organism>
<keyword evidence="3" id="KW-1185">Reference proteome</keyword>
<dbReference type="KEGG" id="spar:SPRG_04640"/>
<evidence type="ECO:0000313" key="3">
    <source>
        <dbReference type="Proteomes" id="UP000030745"/>
    </source>
</evidence>
<feature type="compositionally biased region" description="Polar residues" evidence="1">
    <location>
        <begin position="115"/>
        <end position="126"/>
    </location>
</feature>
<dbReference type="AlphaFoldDB" id="A0A067CJ48"/>
<feature type="region of interest" description="Disordered" evidence="1">
    <location>
        <begin position="188"/>
        <end position="226"/>
    </location>
</feature>
<name>A0A067CJ48_SAPPC</name>